<protein>
    <submittedName>
        <fullName evidence="2">Uncharacterized protein</fullName>
    </submittedName>
</protein>
<dbReference type="AlphaFoldDB" id="A0A6M2E468"/>
<dbReference type="EMBL" id="GIDH01000228">
    <property type="protein sequence ID" value="NOV52171.1"/>
    <property type="molecule type" value="Transcribed_RNA"/>
</dbReference>
<evidence type="ECO:0000256" key="1">
    <source>
        <dbReference type="SAM" id="MobiDB-lite"/>
    </source>
</evidence>
<proteinExistence type="predicted"/>
<feature type="region of interest" description="Disordered" evidence="1">
    <location>
        <begin position="1"/>
        <end position="27"/>
    </location>
</feature>
<reference evidence="2" key="1">
    <citation type="submission" date="2019-12" db="EMBL/GenBank/DDBJ databases">
        <title>The sialotranscriptome of the gopher-tortoise tick, Amblyomma tuberculatum.</title>
        <authorList>
            <person name="Karim S."/>
            <person name="Andersen J."/>
            <person name="Kumar D."/>
            <person name="Adamson S."/>
            <person name="Ennen J."/>
            <person name="Qualis C.P."/>
            <person name="Ribeiro J.M.C."/>
        </authorList>
    </citation>
    <scope>NUCLEOTIDE SEQUENCE</scope>
    <source>
        <strain evidence="2">Removed</strain>
        <tissue evidence="2">Salivary glands</tissue>
    </source>
</reference>
<accession>A0A6M2E468</accession>
<name>A0A6M2E468_9ACAR</name>
<evidence type="ECO:0000313" key="2">
    <source>
        <dbReference type="EMBL" id="NOV52171.1"/>
    </source>
</evidence>
<organism evidence="2">
    <name type="scientific">Amblyomma tuberculatum</name>
    <dbReference type="NCBI Taxonomy" id="48802"/>
    <lineage>
        <taxon>Eukaryota</taxon>
        <taxon>Metazoa</taxon>
        <taxon>Ecdysozoa</taxon>
        <taxon>Arthropoda</taxon>
        <taxon>Chelicerata</taxon>
        <taxon>Arachnida</taxon>
        <taxon>Acari</taxon>
        <taxon>Parasitiformes</taxon>
        <taxon>Ixodida</taxon>
        <taxon>Ixodoidea</taxon>
        <taxon>Ixodidae</taxon>
        <taxon>Amblyomminae</taxon>
        <taxon>Amblyomma</taxon>
    </lineage>
</organism>
<sequence>MFLGGAGKNSGATEEPPGMSQSVNLGHGKADCLLSSDRDLPRRDLRQVHADQESVYRRLTMAGERFNPSMGKTHASSSDWSLSSCRDYDLPPFGCY</sequence>